<gene>
    <name evidence="1" type="ORF">HYPSUDRAFT_116475</name>
</gene>
<dbReference type="Pfam" id="PF02992">
    <property type="entry name" value="Transposase_21"/>
    <property type="match status" value="1"/>
</dbReference>
<dbReference type="InterPro" id="IPR004242">
    <property type="entry name" value="Transposase_21"/>
</dbReference>
<dbReference type="Proteomes" id="UP000054270">
    <property type="component" value="Unassembled WGS sequence"/>
</dbReference>
<dbReference type="PANTHER" id="PTHR46579:SF2">
    <property type="entry name" value="C2H2-TYPE DOMAIN-CONTAINING PROTEIN"/>
    <property type="match status" value="1"/>
</dbReference>
<evidence type="ECO:0000313" key="1">
    <source>
        <dbReference type="EMBL" id="KJA16576.1"/>
    </source>
</evidence>
<dbReference type="EMBL" id="KN817619">
    <property type="protein sequence ID" value="KJA16576.1"/>
    <property type="molecule type" value="Genomic_DNA"/>
</dbReference>
<feature type="non-terminal residue" evidence="1">
    <location>
        <position position="184"/>
    </location>
</feature>
<keyword evidence="2" id="KW-1185">Reference proteome</keyword>
<protein>
    <submittedName>
        <fullName evidence="1">Uncharacterized protein</fullName>
    </submittedName>
</protein>
<evidence type="ECO:0000313" key="2">
    <source>
        <dbReference type="Proteomes" id="UP000054270"/>
    </source>
</evidence>
<name>A0A0D2NJ17_HYPSF</name>
<organism evidence="1 2">
    <name type="scientific">Hypholoma sublateritium (strain FD-334 SS-4)</name>
    <dbReference type="NCBI Taxonomy" id="945553"/>
    <lineage>
        <taxon>Eukaryota</taxon>
        <taxon>Fungi</taxon>
        <taxon>Dikarya</taxon>
        <taxon>Basidiomycota</taxon>
        <taxon>Agaricomycotina</taxon>
        <taxon>Agaricomycetes</taxon>
        <taxon>Agaricomycetidae</taxon>
        <taxon>Agaricales</taxon>
        <taxon>Agaricineae</taxon>
        <taxon>Strophariaceae</taxon>
        <taxon>Hypholoma</taxon>
    </lineage>
</organism>
<accession>A0A0D2NJ17</accession>
<dbReference type="STRING" id="945553.A0A0D2NJ17"/>
<sequence>MNLPEDYRYKPEFIFPVGIIPGPHEPPLEELNHYIRPIIEEIKTGWAPGYHLSNTAESPVHGERVDIALLLSINDLPAARKVSGTAGVAAHIYCTVCDCRNRDTMYRTDFETWTTRDVHSMRRHAEAWRDAETLAEREQIEKEHGVRWSEFWQLPYWDPTQMLVVDSMHAVLEGLVHYHCRYVL</sequence>
<dbReference type="AlphaFoldDB" id="A0A0D2NJ17"/>
<dbReference type="OMA" id="RIWIDEC"/>
<dbReference type="PANTHER" id="PTHR46579">
    <property type="entry name" value="F5/8 TYPE C DOMAIN-CONTAINING PROTEIN-RELATED"/>
    <property type="match status" value="1"/>
</dbReference>
<dbReference type="OrthoDB" id="3234349at2759"/>
<reference evidence="2" key="1">
    <citation type="submission" date="2014-04" db="EMBL/GenBank/DDBJ databases">
        <title>Evolutionary Origins and Diversification of the Mycorrhizal Mutualists.</title>
        <authorList>
            <consortium name="DOE Joint Genome Institute"/>
            <consortium name="Mycorrhizal Genomics Consortium"/>
            <person name="Kohler A."/>
            <person name="Kuo A."/>
            <person name="Nagy L.G."/>
            <person name="Floudas D."/>
            <person name="Copeland A."/>
            <person name="Barry K.W."/>
            <person name="Cichocki N."/>
            <person name="Veneault-Fourrey C."/>
            <person name="LaButti K."/>
            <person name="Lindquist E.A."/>
            <person name="Lipzen A."/>
            <person name="Lundell T."/>
            <person name="Morin E."/>
            <person name="Murat C."/>
            <person name="Riley R."/>
            <person name="Ohm R."/>
            <person name="Sun H."/>
            <person name="Tunlid A."/>
            <person name="Henrissat B."/>
            <person name="Grigoriev I.V."/>
            <person name="Hibbett D.S."/>
            <person name="Martin F."/>
        </authorList>
    </citation>
    <scope>NUCLEOTIDE SEQUENCE [LARGE SCALE GENOMIC DNA]</scope>
    <source>
        <strain evidence="2">FD-334 SS-4</strain>
    </source>
</reference>
<proteinExistence type="predicted"/>